<keyword evidence="1" id="KW-1133">Transmembrane helix</keyword>
<evidence type="ECO:0000313" key="2">
    <source>
        <dbReference type="EMBL" id="CEG21318.1"/>
    </source>
</evidence>
<evidence type="ECO:0000313" key="3">
    <source>
        <dbReference type="Proteomes" id="UP000043699"/>
    </source>
</evidence>
<dbReference type="EMBL" id="CCXS01000001">
    <property type="protein sequence ID" value="CEG21318.1"/>
    <property type="molecule type" value="Genomic_DNA"/>
</dbReference>
<evidence type="ECO:0000256" key="1">
    <source>
        <dbReference type="SAM" id="Phobius"/>
    </source>
</evidence>
<sequence>MNTYPSGLPPEHTSEFWWSMAFFLIGSAVVIFLLNMLLRKMLGVERRKRFSNNYVNEKHQRIDWTIRMAAVFAIVVAAIFAFYSIQIYMFFIFIIFGAIQETVRAVMEKKHAKNPNDYLFTLIQFPLAILVIITMAYAAFPDVVGELLSA</sequence>
<organism evidence="2 3">
    <name type="scientific">Planococcus massiliensis</name>
    <dbReference type="NCBI Taxonomy" id="1499687"/>
    <lineage>
        <taxon>Bacteria</taxon>
        <taxon>Bacillati</taxon>
        <taxon>Bacillota</taxon>
        <taxon>Bacilli</taxon>
        <taxon>Bacillales</taxon>
        <taxon>Caryophanaceae</taxon>
        <taxon>Planococcus</taxon>
    </lineage>
</organism>
<dbReference type="InterPro" id="IPR025441">
    <property type="entry name" value="DUF4181"/>
</dbReference>
<keyword evidence="1" id="KW-0472">Membrane</keyword>
<feature type="transmembrane region" description="Helical" evidence="1">
    <location>
        <begin position="118"/>
        <end position="140"/>
    </location>
</feature>
<name>A0A098EGB1_9BACL</name>
<dbReference type="Pfam" id="PF13789">
    <property type="entry name" value="DUF4181"/>
    <property type="match status" value="1"/>
</dbReference>
<accession>A0A098EGB1</accession>
<dbReference type="STRING" id="1499687.BN1080_00225"/>
<evidence type="ECO:0008006" key="4">
    <source>
        <dbReference type="Google" id="ProtNLM"/>
    </source>
</evidence>
<feature type="transmembrane region" description="Helical" evidence="1">
    <location>
        <begin position="64"/>
        <end position="82"/>
    </location>
</feature>
<reference evidence="2 3" key="1">
    <citation type="submission" date="2014-09" db="EMBL/GenBank/DDBJ databases">
        <authorList>
            <person name="Urmite Genomes Urmite Genomes"/>
        </authorList>
    </citation>
    <scope>NUCLEOTIDE SEQUENCE [LARGE SCALE GENOMIC DNA]</scope>
    <source>
        <strain evidence="2 3">ES2</strain>
    </source>
</reference>
<gene>
    <name evidence="2" type="ORF">BN1080_00225</name>
</gene>
<keyword evidence="3" id="KW-1185">Reference proteome</keyword>
<protein>
    <recommendedName>
        <fullName evidence="4">DUF4181 domain-containing protein</fullName>
    </recommendedName>
</protein>
<dbReference type="AlphaFoldDB" id="A0A098EGB1"/>
<keyword evidence="1" id="KW-0812">Transmembrane</keyword>
<feature type="transmembrane region" description="Helical" evidence="1">
    <location>
        <begin position="16"/>
        <end position="38"/>
    </location>
</feature>
<dbReference type="Proteomes" id="UP000043699">
    <property type="component" value="Unassembled WGS sequence"/>
</dbReference>
<proteinExistence type="predicted"/>
<dbReference type="RefSeq" id="WP_199876567.1">
    <property type="nucleotide sequence ID" value="NZ_CCXS01000001.1"/>
</dbReference>
<feature type="transmembrane region" description="Helical" evidence="1">
    <location>
        <begin position="88"/>
        <end position="106"/>
    </location>
</feature>